<dbReference type="InterPro" id="IPR050791">
    <property type="entry name" value="Aldo-Keto_reductase"/>
</dbReference>
<accession>A0ABM8GY17</accession>
<evidence type="ECO:0000313" key="4">
    <source>
        <dbReference type="Proteomes" id="UP001321477"/>
    </source>
</evidence>
<proteinExistence type="predicted"/>
<evidence type="ECO:0000259" key="2">
    <source>
        <dbReference type="Pfam" id="PF00248"/>
    </source>
</evidence>
<dbReference type="PANTHER" id="PTHR43625">
    <property type="entry name" value="AFLATOXIN B1 ALDEHYDE REDUCTASE"/>
    <property type="match status" value="1"/>
</dbReference>
<sequence>MTGSITAAFLRGRVAQGCGRFSTADLRDDANAVATIRAAYEAGVRVFDTARAYATVDDDLHNEHLLAGALRGREGAVIMTKGGHFRTGPTTWAVENTPDRLRRDVDASLRSLNRERLDLYYLHRADEGGDLEEAFGALDDLRREGKIGAIGISNASVAQIEAARSSCRLTAVQNRLVAGDATSELRCAEHLGLAFFAFSPLGGPAHARDLPARLPALAALARERGVGAHRLALRGMLANSEALSVIVGMGSPSRAADGAAAQTEYWDAACAAAWASDTARADSARGGLTDATAT</sequence>
<evidence type="ECO:0000256" key="1">
    <source>
        <dbReference type="ARBA" id="ARBA00023002"/>
    </source>
</evidence>
<name>A0ABM8GY17_9MICO</name>
<dbReference type="RefSeq" id="WP_234661552.1">
    <property type="nucleotide sequence ID" value="NZ_AP027734.1"/>
</dbReference>
<dbReference type="InterPro" id="IPR036812">
    <property type="entry name" value="NAD(P)_OxRdtase_dom_sf"/>
</dbReference>
<keyword evidence="1" id="KW-0560">Oxidoreductase</keyword>
<dbReference type="CDD" id="cd19088">
    <property type="entry name" value="AKR_AKR13B1"/>
    <property type="match status" value="1"/>
</dbReference>
<keyword evidence="4" id="KW-1185">Reference proteome</keyword>
<protein>
    <submittedName>
        <fullName evidence="3">Aldo/keto reductase</fullName>
    </submittedName>
</protein>
<dbReference type="Proteomes" id="UP001321477">
    <property type="component" value="Chromosome"/>
</dbReference>
<dbReference type="EMBL" id="AP027734">
    <property type="protein sequence ID" value="BDZ53367.1"/>
    <property type="molecule type" value="Genomic_DNA"/>
</dbReference>
<dbReference type="Gene3D" id="3.20.20.100">
    <property type="entry name" value="NADP-dependent oxidoreductase domain"/>
    <property type="match status" value="1"/>
</dbReference>
<dbReference type="InterPro" id="IPR023210">
    <property type="entry name" value="NADP_OxRdtase_dom"/>
</dbReference>
<gene>
    <name evidence="3" type="ORF">GCM10025870_04400</name>
</gene>
<dbReference type="Pfam" id="PF00248">
    <property type="entry name" value="Aldo_ket_red"/>
    <property type="match status" value="1"/>
</dbReference>
<feature type="domain" description="NADP-dependent oxidoreductase" evidence="2">
    <location>
        <begin position="28"/>
        <end position="260"/>
    </location>
</feature>
<organism evidence="3 4">
    <name type="scientific">Agromyces marinus</name>
    <dbReference type="NCBI Taxonomy" id="1389020"/>
    <lineage>
        <taxon>Bacteria</taxon>
        <taxon>Bacillati</taxon>
        <taxon>Actinomycetota</taxon>
        <taxon>Actinomycetes</taxon>
        <taxon>Micrococcales</taxon>
        <taxon>Microbacteriaceae</taxon>
        <taxon>Agromyces</taxon>
    </lineage>
</organism>
<dbReference type="SUPFAM" id="SSF51430">
    <property type="entry name" value="NAD(P)-linked oxidoreductase"/>
    <property type="match status" value="1"/>
</dbReference>
<dbReference type="PANTHER" id="PTHR43625:SF40">
    <property type="entry name" value="ALDO-KETO REDUCTASE YAKC [NADP(+)]"/>
    <property type="match status" value="1"/>
</dbReference>
<reference evidence="4" key="1">
    <citation type="journal article" date="2019" name="Int. J. Syst. Evol. Microbiol.">
        <title>The Global Catalogue of Microorganisms (GCM) 10K type strain sequencing project: providing services to taxonomists for standard genome sequencing and annotation.</title>
        <authorList>
            <consortium name="The Broad Institute Genomics Platform"/>
            <consortium name="The Broad Institute Genome Sequencing Center for Infectious Disease"/>
            <person name="Wu L."/>
            <person name="Ma J."/>
        </authorList>
    </citation>
    <scope>NUCLEOTIDE SEQUENCE [LARGE SCALE GENOMIC DNA]</scope>
    <source>
        <strain evidence="4">NBRC 109019</strain>
    </source>
</reference>
<evidence type="ECO:0000313" key="3">
    <source>
        <dbReference type="EMBL" id="BDZ53367.1"/>
    </source>
</evidence>